<dbReference type="FunFam" id="3.40.50.150:FF:000010">
    <property type="entry name" value="Protein-L-isoaspartate O-methyltransferase"/>
    <property type="match status" value="1"/>
</dbReference>
<dbReference type="NCBIfam" id="TIGR00080">
    <property type="entry name" value="pimt"/>
    <property type="match status" value="1"/>
</dbReference>
<gene>
    <name evidence="7 8" type="primary">pcm</name>
    <name evidence="8" type="ORF">PITCH_A1280059</name>
</gene>
<keyword evidence="6 7" id="KW-0949">S-adenosyl-L-methionine</keyword>
<evidence type="ECO:0000256" key="5">
    <source>
        <dbReference type="ARBA" id="ARBA00022679"/>
    </source>
</evidence>
<dbReference type="InterPro" id="IPR029063">
    <property type="entry name" value="SAM-dependent_MTases_sf"/>
</dbReference>
<dbReference type="AlphaFoldDB" id="A0A445MS92"/>
<evidence type="ECO:0000256" key="3">
    <source>
        <dbReference type="ARBA" id="ARBA00022490"/>
    </source>
</evidence>
<dbReference type="EMBL" id="OJIN01000033">
    <property type="protein sequence ID" value="SPD72313.1"/>
    <property type="molecule type" value="Genomic_DNA"/>
</dbReference>
<accession>A0A445MS92</accession>
<reference evidence="8" key="1">
    <citation type="submission" date="2018-01" db="EMBL/GenBank/DDBJ databases">
        <authorList>
            <person name="Regsiter A."/>
            <person name="William W."/>
        </authorList>
    </citation>
    <scope>NUCLEOTIDE SEQUENCE</scope>
    <source>
        <strain evidence="8">TRIP AH-1</strain>
    </source>
</reference>
<feature type="active site" evidence="7">
    <location>
        <position position="65"/>
    </location>
</feature>
<proteinExistence type="inferred from homology"/>
<evidence type="ECO:0000313" key="8">
    <source>
        <dbReference type="EMBL" id="SPD72313.1"/>
    </source>
</evidence>
<dbReference type="NCBIfam" id="NF001453">
    <property type="entry name" value="PRK00312.1"/>
    <property type="match status" value="1"/>
</dbReference>
<dbReference type="Gene3D" id="3.40.50.150">
    <property type="entry name" value="Vaccinia Virus protein VP39"/>
    <property type="match status" value="1"/>
</dbReference>
<dbReference type="InterPro" id="IPR000682">
    <property type="entry name" value="PCMT"/>
</dbReference>
<evidence type="ECO:0000256" key="4">
    <source>
        <dbReference type="ARBA" id="ARBA00022603"/>
    </source>
</evidence>
<keyword evidence="5 7" id="KW-0808">Transferase</keyword>
<keyword evidence="3 7" id="KW-0963">Cytoplasm</keyword>
<dbReference type="GO" id="GO:0004719">
    <property type="term" value="F:protein-L-isoaspartate (D-aspartate) O-methyltransferase activity"/>
    <property type="evidence" value="ECO:0007669"/>
    <property type="project" value="UniProtKB-UniRule"/>
</dbReference>
<comment type="function">
    <text evidence="7">Catalyzes the methyl esterification of L-isoaspartyl residues in peptides and proteins that result from spontaneous decomposition of normal L-aspartyl and L-asparaginyl residues. It plays a role in the repair and/or degradation of damaged proteins.</text>
</comment>
<evidence type="ECO:0000256" key="7">
    <source>
        <dbReference type="HAMAP-Rule" id="MF_00090"/>
    </source>
</evidence>
<evidence type="ECO:0000256" key="1">
    <source>
        <dbReference type="ARBA" id="ARBA00004496"/>
    </source>
</evidence>
<keyword evidence="4 7" id="KW-0489">Methyltransferase</keyword>
<protein>
    <recommendedName>
        <fullName evidence="7">Protein-L-isoaspartate O-methyltransferase</fullName>
        <ecNumber evidence="7">2.1.1.77</ecNumber>
    </recommendedName>
    <alternativeName>
        <fullName evidence="7">L-isoaspartyl protein carboxyl methyltransferase</fullName>
    </alternativeName>
    <alternativeName>
        <fullName evidence="7">Protein L-isoaspartyl methyltransferase</fullName>
    </alternativeName>
    <alternativeName>
        <fullName evidence="7">Protein-beta-aspartate methyltransferase</fullName>
        <shortName evidence="7">PIMT</shortName>
    </alternativeName>
</protein>
<dbReference type="GO" id="GO:0030091">
    <property type="term" value="P:protein repair"/>
    <property type="evidence" value="ECO:0007669"/>
    <property type="project" value="UniProtKB-UniRule"/>
</dbReference>
<sequence length="217" mass="24204">MAEFPDYYLARKKMVETQLIPRGITDQRVLSVMGKIPRDRFVDEAIVGEAYNDHPLPIGHKQTISQPYIVALMTEALELAGVESTLEIGTGSGYQTAILAELSAKVYTIERIRALMVKARQTLHELGYNNILFKAFDGTLGWKEYSPYDAIIVTAGAPKIPQPLLEQLAEGGRLLIPVGNKYTQELIRVTNKKGNYIKENLGGCRFVDLIGVHGWKE</sequence>
<name>A0A445MS92_9BACT</name>
<dbReference type="GO" id="GO:0005737">
    <property type="term" value="C:cytoplasm"/>
    <property type="evidence" value="ECO:0007669"/>
    <property type="project" value="UniProtKB-SubCell"/>
</dbReference>
<dbReference type="PANTHER" id="PTHR11579">
    <property type="entry name" value="PROTEIN-L-ISOASPARTATE O-METHYLTRANSFERASE"/>
    <property type="match status" value="1"/>
</dbReference>
<dbReference type="SUPFAM" id="SSF53335">
    <property type="entry name" value="S-adenosyl-L-methionine-dependent methyltransferases"/>
    <property type="match status" value="1"/>
</dbReference>
<dbReference type="GO" id="GO:0032259">
    <property type="term" value="P:methylation"/>
    <property type="evidence" value="ECO:0007669"/>
    <property type="project" value="UniProtKB-KW"/>
</dbReference>
<evidence type="ECO:0000256" key="6">
    <source>
        <dbReference type="ARBA" id="ARBA00022691"/>
    </source>
</evidence>
<comment type="subcellular location">
    <subcellularLocation>
        <location evidence="1 7">Cytoplasm</location>
    </subcellularLocation>
</comment>
<comment type="catalytic activity">
    <reaction evidence="7">
        <text>[protein]-L-isoaspartate + S-adenosyl-L-methionine = [protein]-L-isoaspartate alpha-methyl ester + S-adenosyl-L-homocysteine</text>
        <dbReference type="Rhea" id="RHEA:12705"/>
        <dbReference type="Rhea" id="RHEA-COMP:12143"/>
        <dbReference type="Rhea" id="RHEA-COMP:12144"/>
        <dbReference type="ChEBI" id="CHEBI:57856"/>
        <dbReference type="ChEBI" id="CHEBI:59789"/>
        <dbReference type="ChEBI" id="CHEBI:90596"/>
        <dbReference type="ChEBI" id="CHEBI:90598"/>
        <dbReference type="EC" id="2.1.1.77"/>
    </reaction>
</comment>
<evidence type="ECO:0000256" key="2">
    <source>
        <dbReference type="ARBA" id="ARBA00005369"/>
    </source>
</evidence>
<dbReference type="PANTHER" id="PTHR11579:SF0">
    <property type="entry name" value="PROTEIN-L-ISOASPARTATE(D-ASPARTATE) O-METHYLTRANSFERASE"/>
    <property type="match status" value="1"/>
</dbReference>
<dbReference type="HAMAP" id="MF_00090">
    <property type="entry name" value="PIMT"/>
    <property type="match status" value="1"/>
</dbReference>
<dbReference type="Pfam" id="PF01135">
    <property type="entry name" value="PCMT"/>
    <property type="match status" value="1"/>
</dbReference>
<comment type="similarity">
    <text evidence="2 7">Belongs to the methyltransferase superfamily. L-isoaspartyl/D-aspartyl protein methyltransferase family.</text>
</comment>
<dbReference type="EC" id="2.1.1.77" evidence="7"/>
<organism evidence="8">
    <name type="scientific">uncultured Desulfobacterium sp</name>
    <dbReference type="NCBI Taxonomy" id="201089"/>
    <lineage>
        <taxon>Bacteria</taxon>
        <taxon>Pseudomonadati</taxon>
        <taxon>Thermodesulfobacteriota</taxon>
        <taxon>Desulfobacteria</taxon>
        <taxon>Desulfobacterales</taxon>
        <taxon>Desulfobacteriaceae</taxon>
        <taxon>Desulfobacterium</taxon>
        <taxon>environmental samples</taxon>
    </lineage>
</organism>
<dbReference type="CDD" id="cd02440">
    <property type="entry name" value="AdoMet_MTases"/>
    <property type="match status" value="1"/>
</dbReference>